<dbReference type="Gene3D" id="3.20.20.150">
    <property type="entry name" value="Divalent-metal-dependent TIM barrel enzymes"/>
    <property type="match status" value="1"/>
</dbReference>
<dbReference type="GO" id="GO:0009045">
    <property type="term" value="F:xylose isomerase activity"/>
    <property type="evidence" value="ECO:0007669"/>
    <property type="project" value="UniProtKB-EC"/>
</dbReference>
<evidence type="ECO:0000256" key="6">
    <source>
        <dbReference type="ARBA" id="ARBA00023235"/>
    </source>
</evidence>
<dbReference type="EMBL" id="LGGP01000105">
    <property type="protein sequence ID" value="KUK80838.1"/>
    <property type="molecule type" value="Genomic_DNA"/>
</dbReference>
<evidence type="ECO:0000256" key="7">
    <source>
        <dbReference type="ARBA" id="ARBA00023277"/>
    </source>
</evidence>
<proteinExistence type="inferred from homology"/>
<dbReference type="PANTHER" id="PTHR48408:SF1">
    <property type="entry name" value="XYLOSE ISOMERASE"/>
    <property type="match status" value="1"/>
</dbReference>
<reference evidence="10" key="1">
    <citation type="journal article" date="2015" name="MBio">
        <title>Genome-Resolved Metagenomic Analysis Reveals Roles for Candidate Phyla and Other Microbial Community Members in Biogeochemical Transformations in Oil Reservoirs.</title>
        <authorList>
            <person name="Hu P."/>
            <person name="Tom L."/>
            <person name="Singh A."/>
            <person name="Thomas B.C."/>
            <person name="Baker B.J."/>
            <person name="Piceno Y.M."/>
            <person name="Andersen G.L."/>
            <person name="Banfield J.F."/>
        </authorList>
    </citation>
    <scope>NUCLEOTIDE SEQUENCE [LARGE SCALE GENOMIC DNA]</scope>
</reference>
<comment type="caution">
    <text evidence="9">The sequence shown here is derived from an EMBL/GenBank/DDBJ whole genome shotgun (WGS) entry which is preliminary data.</text>
</comment>
<comment type="subunit">
    <text evidence="2">Homotetramer.</text>
</comment>
<evidence type="ECO:0000256" key="1">
    <source>
        <dbReference type="ARBA" id="ARBA00005765"/>
    </source>
</evidence>
<dbReference type="GO" id="GO:0046872">
    <property type="term" value="F:metal ion binding"/>
    <property type="evidence" value="ECO:0007669"/>
    <property type="project" value="UniProtKB-KW"/>
</dbReference>
<dbReference type="GO" id="GO:0042732">
    <property type="term" value="P:D-xylose metabolic process"/>
    <property type="evidence" value="ECO:0007669"/>
    <property type="project" value="UniProtKB-KW"/>
</dbReference>
<evidence type="ECO:0000256" key="4">
    <source>
        <dbReference type="ARBA" id="ARBA00022629"/>
    </source>
</evidence>
<comment type="similarity">
    <text evidence="1">Belongs to the xylose isomerase family.</text>
</comment>
<sequence length="84" mass="9449">AGMDTFALGLKAAAKLLQEGTLEDLLKERYRSFDSGIGKEIEEGRASFKSLEEYIIDKESPLPEPSRQEYLERLVNWSIVSAGR</sequence>
<comment type="catalytic activity">
    <reaction evidence="8">
        <text>alpha-D-xylose = alpha-D-xylulofuranose</text>
        <dbReference type="Rhea" id="RHEA:22816"/>
        <dbReference type="ChEBI" id="CHEBI:28518"/>
        <dbReference type="ChEBI" id="CHEBI:188998"/>
        <dbReference type="EC" id="5.3.1.5"/>
    </reaction>
</comment>
<dbReference type="PATRIC" id="fig|1184387.3.peg.1121"/>
<dbReference type="EC" id="5.3.1.5" evidence="3"/>
<keyword evidence="4" id="KW-0859">Xylose metabolism</keyword>
<organism evidence="9 10">
    <name type="scientific">Mesotoga prima</name>
    <dbReference type="NCBI Taxonomy" id="1184387"/>
    <lineage>
        <taxon>Bacteria</taxon>
        <taxon>Thermotogati</taxon>
        <taxon>Thermotogota</taxon>
        <taxon>Thermotogae</taxon>
        <taxon>Kosmotogales</taxon>
        <taxon>Kosmotogaceae</taxon>
        <taxon>Mesotoga</taxon>
    </lineage>
</organism>
<evidence type="ECO:0000313" key="9">
    <source>
        <dbReference type="EMBL" id="KUK80838.1"/>
    </source>
</evidence>
<dbReference type="InterPro" id="IPR036237">
    <property type="entry name" value="Xyl_isomerase-like_sf"/>
</dbReference>
<name>A0A101HPU5_9BACT</name>
<dbReference type="Proteomes" id="UP000054092">
    <property type="component" value="Unassembled WGS sequence"/>
</dbReference>
<dbReference type="InterPro" id="IPR001998">
    <property type="entry name" value="Xylose_isomerase"/>
</dbReference>
<evidence type="ECO:0000256" key="3">
    <source>
        <dbReference type="ARBA" id="ARBA00011958"/>
    </source>
</evidence>
<accession>A0A101HPU5</accession>
<dbReference type="PROSITE" id="PS51415">
    <property type="entry name" value="XYLOSE_ISOMERASE"/>
    <property type="match status" value="1"/>
</dbReference>
<feature type="non-terminal residue" evidence="9">
    <location>
        <position position="1"/>
    </location>
</feature>
<dbReference type="AlphaFoldDB" id="A0A101HPU5"/>
<keyword evidence="5" id="KW-0479">Metal-binding</keyword>
<keyword evidence="6 9" id="KW-0413">Isomerase</keyword>
<evidence type="ECO:0000256" key="5">
    <source>
        <dbReference type="ARBA" id="ARBA00022723"/>
    </source>
</evidence>
<evidence type="ECO:0000313" key="10">
    <source>
        <dbReference type="Proteomes" id="UP000054092"/>
    </source>
</evidence>
<protein>
    <recommendedName>
        <fullName evidence="3">xylose isomerase</fullName>
        <ecNumber evidence="3">5.3.1.5</ecNumber>
    </recommendedName>
</protein>
<dbReference type="SUPFAM" id="SSF51658">
    <property type="entry name" value="Xylose isomerase-like"/>
    <property type="match status" value="1"/>
</dbReference>
<keyword evidence="7" id="KW-0119">Carbohydrate metabolism</keyword>
<gene>
    <name evidence="9" type="ORF">XD94_0736</name>
</gene>
<evidence type="ECO:0000256" key="8">
    <source>
        <dbReference type="ARBA" id="ARBA00033659"/>
    </source>
</evidence>
<evidence type="ECO:0000256" key="2">
    <source>
        <dbReference type="ARBA" id="ARBA00011881"/>
    </source>
</evidence>
<dbReference type="PANTHER" id="PTHR48408">
    <property type="match status" value="1"/>
</dbReference>